<evidence type="ECO:0000313" key="2">
    <source>
        <dbReference type="EMBL" id="GIQ62883.1"/>
    </source>
</evidence>
<keyword evidence="3" id="KW-1185">Reference proteome</keyword>
<feature type="compositionally biased region" description="Polar residues" evidence="1">
    <location>
        <begin position="57"/>
        <end position="82"/>
    </location>
</feature>
<gene>
    <name evidence="2" type="ORF">PACILC2_14510</name>
</gene>
<dbReference type="Proteomes" id="UP000680304">
    <property type="component" value="Unassembled WGS sequence"/>
</dbReference>
<name>A0ABQ4N3Y3_9BACL</name>
<feature type="compositionally biased region" description="Basic and acidic residues" evidence="1">
    <location>
        <begin position="47"/>
        <end position="56"/>
    </location>
</feature>
<evidence type="ECO:0000256" key="1">
    <source>
        <dbReference type="SAM" id="MobiDB-lite"/>
    </source>
</evidence>
<proteinExistence type="predicted"/>
<comment type="caution">
    <text evidence="2">The sequence shown here is derived from an EMBL/GenBank/DDBJ whole genome shotgun (WGS) entry which is preliminary data.</text>
</comment>
<organism evidence="2 3">
    <name type="scientific">Paenibacillus cisolokensis</name>
    <dbReference type="NCBI Taxonomy" id="1658519"/>
    <lineage>
        <taxon>Bacteria</taxon>
        <taxon>Bacillati</taxon>
        <taxon>Bacillota</taxon>
        <taxon>Bacilli</taxon>
        <taxon>Bacillales</taxon>
        <taxon>Paenibacillaceae</taxon>
        <taxon>Paenibacillus</taxon>
    </lineage>
</organism>
<sequence>MLNDLQTQGMQKSSPGKAWMVYESIDYIFARQRLAVAMQMTKPIAPFEHERKDQLKNDQTGQSERLRNTGFTQQLSDLQSGK</sequence>
<feature type="region of interest" description="Disordered" evidence="1">
    <location>
        <begin position="45"/>
        <end position="82"/>
    </location>
</feature>
<protein>
    <submittedName>
        <fullName evidence="2">Uncharacterized protein</fullName>
    </submittedName>
</protein>
<accession>A0ABQ4N3Y3</accession>
<reference evidence="2 3" key="1">
    <citation type="submission" date="2021-04" db="EMBL/GenBank/DDBJ databases">
        <title>Draft genome sequence of Paenibacillus cisolokensis, LC2-13A.</title>
        <authorList>
            <person name="Uke A."/>
            <person name="Chhe C."/>
            <person name="Baramee S."/>
            <person name="Kosugi A."/>
        </authorList>
    </citation>
    <scope>NUCLEOTIDE SEQUENCE [LARGE SCALE GENOMIC DNA]</scope>
    <source>
        <strain evidence="2 3">LC2-13A</strain>
    </source>
</reference>
<evidence type="ECO:0000313" key="3">
    <source>
        <dbReference type="Proteomes" id="UP000680304"/>
    </source>
</evidence>
<dbReference type="EMBL" id="BOVJ01000046">
    <property type="protein sequence ID" value="GIQ62883.1"/>
    <property type="molecule type" value="Genomic_DNA"/>
</dbReference>